<dbReference type="PANTHER" id="PTHR21461:SF69">
    <property type="entry name" value="GLYCOSYLTRANSFERASE FAMILY 92 PROTEIN"/>
    <property type="match status" value="1"/>
</dbReference>
<dbReference type="PANTHER" id="PTHR21461">
    <property type="entry name" value="GLYCOSYLTRANSFERASE FAMILY 92 PROTEIN"/>
    <property type="match status" value="1"/>
</dbReference>
<dbReference type="InterPro" id="IPR029044">
    <property type="entry name" value="Nucleotide-diphossugar_trans"/>
</dbReference>
<evidence type="ECO:0000313" key="4">
    <source>
        <dbReference type="EMBL" id="GLQ26910.1"/>
    </source>
</evidence>
<evidence type="ECO:0000256" key="1">
    <source>
        <dbReference type="ARBA" id="ARBA00004167"/>
    </source>
</evidence>
<comment type="subcellular location">
    <subcellularLocation>
        <location evidence="1">Membrane</location>
        <topology evidence="1">Single-pass membrane protein</topology>
    </subcellularLocation>
</comment>
<keyword evidence="3" id="KW-0472">Membrane</keyword>
<dbReference type="EMBL" id="BSNL01000001">
    <property type="protein sequence ID" value="GLQ26910.1"/>
    <property type="molecule type" value="Genomic_DNA"/>
</dbReference>
<keyword evidence="2" id="KW-0812">Transmembrane</keyword>
<reference evidence="4" key="1">
    <citation type="journal article" date="2014" name="Int. J. Syst. Evol. Microbiol.">
        <title>Complete genome of a new Firmicutes species belonging to the dominant human colonic microbiota ('Ruminococcus bicirculans') reveals two chromosomes and a selective capacity to utilize plant glucans.</title>
        <authorList>
            <consortium name="NISC Comparative Sequencing Program"/>
            <person name="Wegmann U."/>
            <person name="Louis P."/>
            <person name="Goesmann A."/>
            <person name="Henrissat B."/>
            <person name="Duncan S.H."/>
            <person name="Flint H.J."/>
        </authorList>
    </citation>
    <scope>NUCLEOTIDE SEQUENCE</scope>
    <source>
        <strain evidence="4">NBRC 109915</strain>
    </source>
</reference>
<accession>A0ABQ5VIK5</accession>
<dbReference type="SUPFAM" id="SSF53448">
    <property type="entry name" value="Nucleotide-diphospho-sugar transferases"/>
    <property type="match status" value="1"/>
</dbReference>
<dbReference type="Proteomes" id="UP001161388">
    <property type="component" value="Unassembled WGS sequence"/>
</dbReference>
<keyword evidence="5" id="KW-1185">Reference proteome</keyword>
<proteinExistence type="predicted"/>
<organism evidence="4 5">
    <name type="scientific">Sulfitobacter pacificus</name>
    <dbReference type="NCBI Taxonomy" id="1499314"/>
    <lineage>
        <taxon>Bacteria</taxon>
        <taxon>Pseudomonadati</taxon>
        <taxon>Pseudomonadota</taxon>
        <taxon>Alphaproteobacteria</taxon>
        <taxon>Rhodobacterales</taxon>
        <taxon>Roseobacteraceae</taxon>
        <taxon>Sulfitobacter</taxon>
    </lineage>
</organism>
<dbReference type="Pfam" id="PF13704">
    <property type="entry name" value="Glyco_tranf_2_4"/>
    <property type="match status" value="1"/>
</dbReference>
<gene>
    <name evidence="4" type="ORF">GCM10007927_17130</name>
</gene>
<sequence length="363" mass="41405">MIPKPGGGYENEYNFPPDSWVMADLRITAVTCVKNEGPFLLEWIAFNRCIGVTDFLFYSNDCSDATDRLLDRLETHGVVAHLPNPATNRNYQMQALKAARRHPLVKQADWVWIADVDEFLNIHTGDHTIPALIDACQNPQAISVTFQFMANNGVEDYVDAPVITQFLHSHNPDIWGADTAIEVKSLVRNDFPTEYFGAHRPFHDDEKAKPKWTDGSGRQVPPPFRKAAGKRRIRAFPARDARRFATLNHYALRSLDSYLVKNDRGDVNREHRAFDDSYWRERNDPAYFDNSILRYEPPLRREMARLMALEGIADLHAEAVTLHKAKRDALLAQDSYQQMRTQLRNAPPFSDAETAILKELAGA</sequence>
<keyword evidence="3" id="KW-1133">Transmembrane helix</keyword>
<reference evidence="4" key="2">
    <citation type="submission" date="2023-01" db="EMBL/GenBank/DDBJ databases">
        <title>Draft genome sequence of Sulfitobacter pacificus strain NBRC 109915.</title>
        <authorList>
            <person name="Sun Q."/>
            <person name="Mori K."/>
        </authorList>
    </citation>
    <scope>NUCLEOTIDE SEQUENCE</scope>
    <source>
        <strain evidence="4">NBRC 109915</strain>
    </source>
</reference>
<evidence type="ECO:0000313" key="5">
    <source>
        <dbReference type="Proteomes" id="UP001161388"/>
    </source>
</evidence>
<evidence type="ECO:0008006" key="6">
    <source>
        <dbReference type="Google" id="ProtNLM"/>
    </source>
</evidence>
<protein>
    <recommendedName>
        <fullName evidence="6">Glycosyl transferase family 2</fullName>
    </recommendedName>
</protein>
<name>A0ABQ5VIK5_9RHOB</name>
<comment type="caution">
    <text evidence="4">The sequence shown here is derived from an EMBL/GenBank/DDBJ whole genome shotgun (WGS) entry which is preliminary data.</text>
</comment>
<evidence type="ECO:0000256" key="2">
    <source>
        <dbReference type="ARBA" id="ARBA00022692"/>
    </source>
</evidence>
<evidence type="ECO:0000256" key="3">
    <source>
        <dbReference type="ARBA" id="ARBA00022989"/>
    </source>
</evidence>